<dbReference type="NCBIfam" id="NF006733">
    <property type="entry name" value="PRK09264.1"/>
    <property type="match status" value="1"/>
</dbReference>
<dbReference type="Pfam" id="PF00202">
    <property type="entry name" value="Aminotran_3"/>
    <property type="match status" value="1"/>
</dbReference>
<dbReference type="EC" id="2.6.1.76" evidence="5"/>
<dbReference type="Gene3D" id="3.90.1150.10">
    <property type="entry name" value="Aspartate Aminotransferase, domain 1"/>
    <property type="match status" value="1"/>
</dbReference>
<sequence>MDTSIFEQHESEIRGYCRAYPTVFASASNARQVSEDGTSYIDFFGGAGVLNFGHNNPRMKEAMIAFLEADGVAHSLDTYTTTKRDFIARFHEVVLAPRGMDHRMQFMGPTGSNAVEAALKLARLATGRREIVAFSHGFHGMTLGSLAATANEAFRQWAGVPLTDVVRLPFETAPGGRTAVADFAAALRDPSSGITPPAAFLVEAVQAEGGVNVASREWLHEVQDLAKEVGALFIVDDIQAGVGRTGGYFSFDGMDLDPDIITLAKGLGGFGTPIAMNLNKPEVDAHWSPGAHTGTFRGQGLSFVAGTVALDYFTDESFLAGVLAKGETMRDRLEEIAAAHPEQQWEVRGRGMMQALDTGDGAFAKRVQQECFDRGLLIGPCGSGGRVIKLIPPLTIPEDDLAEGLDLLAQAIDAAGKES</sequence>
<comment type="pathway">
    <text evidence="3">Amine and polyamine biosynthesis; ectoine biosynthesis; L-ectoine from L-aspartate 4-semialdehyde: step 1/3.</text>
</comment>
<dbReference type="InterPro" id="IPR049704">
    <property type="entry name" value="Aminotrans_3_PPA_site"/>
</dbReference>
<dbReference type="AlphaFoldDB" id="A0A345YMC2"/>
<evidence type="ECO:0000256" key="12">
    <source>
        <dbReference type="ARBA" id="ARBA00031476"/>
    </source>
</evidence>
<evidence type="ECO:0000313" key="17">
    <source>
        <dbReference type="Proteomes" id="UP000254236"/>
    </source>
</evidence>
<accession>A0A345YMC2</accession>
<dbReference type="PANTHER" id="PTHR43552">
    <property type="entry name" value="DIAMINOBUTYRATE--2-OXOGLUTARATE AMINOTRANSFERASE"/>
    <property type="match status" value="1"/>
</dbReference>
<evidence type="ECO:0000256" key="8">
    <source>
        <dbReference type="ARBA" id="ARBA00022679"/>
    </source>
</evidence>
<evidence type="ECO:0000256" key="3">
    <source>
        <dbReference type="ARBA" id="ARBA00004946"/>
    </source>
</evidence>
<dbReference type="PANTHER" id="PTHR43552:SF2">
    <property type="entry name" value="DIAMINOBUTYRATE--2-OXOGLUTARATE TRANSAMINASE"/>
    <property type="match status" value="1"/>
</dbReference>
<evidence type="ECO:0000256" key="7">
    <source>
        <dbReference type="ARBA" id="ARBA00022576"/>
    </source>
</evidence>
<dbReference type="Gene3D" id="3.40.640.10">
    <property type="entry name" value="Type I PLP-dependent aspartate aminotransferase-like (Major domain)"/>
    <property type="match status" value="1"/>
</dbReference>
<evidence type="ECO:0000256" key="2">
    <source>
        <dbReference type="ARBA" id="ARBA00002189"/>
    </source>
</evidence>
<dbReference type="Proteomes" id="UP000254236">
    <property type="component" value="Chromosome"/>
</dbReference>
<evidence type="ECO:0000256" key="13">
    <source>
        <dbReference type="ARBA" id="ARBA00049111"/>
    </source>
</evidence>
<gene>
    <name evidence="15" type="ORF">DWV08_05215</name>
    <name evidence="16" type="ORF">DXU92_13790</name>
</gene>
<dbReference type="PROSITE" id="PS00600">
    <property type="entry name" value="AA_TRANSFER_CLASS_3"/>
    <property type="match status" value="1"/>
</dbReference>
<dbReference type="SUPFAM" id="SSF53383">
    <property type="entry name" value="PLP-dependent transferases"/>
    <property type="match status" value="1"/>
</dbReference>
<keyword evidence="8" id="KW-0808">Transferase</keyword>
<protein>
    <recommendedName>
        <fullName evidence="6">Diaminobutyrate--2-oxoglutarate transaminase</fullName>
        <ecNumber evidence="5">2.6.1.76</ecNumber>
    </recommendedName>
    <alternativeName>
        <fullName evidence="11">DABA aminotransferase</fullName>
    </alternativeName>
    <alternativeName>
        <fullName evidence="12">Diaminobutyrate--2-oxoglutarate aminotransferase</fullName>
    </alternativeName>
    <alternativeName>
        <fullName evidence="10">L-2,4-diaminobutyric acid transaminase</fullName>
    </alternativeName>
</protein>
<dbReference type="CDD" id="cd00610">
    <property type="entry name" value="OAT_like"/>
    <property type="match status" value="1"/>
</dbReference>
<dbReference type="GO" id="GO:0030170">
    <property type="term" value="F:pyridoxal phosphate binding"/>
    <property type="evidence" value="ECO:0007669"/>
    <property type="project" value="InterPro"/>
</dbReference>
<evidence type="ECO:0000256" key="6">
    <source>
        <dbReference type="ARBA" id="ARBA00014798"/>
    </source>
</evidence>
<evidence type="ECO:0000256" key="4">
    <source>
        <dbReference type="ARBA" id="ARBA00008954"/>
    </source>
</evidence>
<dbReference type="KEGG" id="bsau:DWV08_05215"/>
<evidence type="ECO:0000256" key="5">
    <source>
        <dbReference type="ARBA" id="ARBA00013155"/>
    </source>
</evidence>
<dbReference type="InterPro" id="IPR015421">
    <property type="entry name" value="PyrdxlP-dep_Trfase_major"/>
</dbReference>
<dbReference type="EMBL" id="QSWH01000006">
    <property type="protein sequence ID" value="RRR21758.1"/>
    <property type="molecule type" value="Genomic_DNA"/>
</dbReference>
<organism evidence="16 18">
    <name type="scientific">Brachybacterium saurashtrense</name>
    <dbReference type="NCBI Taxonomy" id="556288"/>
    <lineage>
        <taxon>Bacteria</taxon>
        <taxon>Bacillati</taxon>
        <taxon>Actinomycetota</taxon>
        <taxon>Actinomycetes</taxon>
        <taxon>Micrococcales</taxon>
        <taxon>Dermabacteraceae</taxon>
        <taxon>Brachybacterium</taxon>
    </lineage>
</organism>
<comment type="cofactor">
    <cofactor evidence="1">
        <name>pyridoxal 5'-phosphate</name>
        <dbReference type="ChEBI" id="CHEBI:597326"/>
    </cofactor>
</comment>
<evidence type="ECO:0000313" key="18">
    <source>
        <dbReference type="Proteomes" id="UP000282185"/>
    </source>
</evidence>
<dbReference type="GO" id="GO:0045303">
    <property type="term" value="F:diaminobutyrate-2-oxoglutarate transaminase activity"/>
    <property type="evidence" value="ECO:0007669"/>
    <property type="project" value="UniProtKB-EC"/>
</dbReference>
<reference evidence="15 17" key="1">
    <citation type="submission" date="2018-07" db="EMBL/GenBank/DDBJ databases">
        <title>Brachybacterium saurashtrense DSM 23186 genome sequence.</title>
        <authorList>
            <person name="Guo L."/>
        </authorList>
    </citation>
    <scope>NUCLEOTIDE SEQUENCE [LARGE SCALE GENOMIC DNA]</scope>
    <source>
        <strain evidence="15 17">DSM 23186</strain>
    </source>
</reference>
<dbReference type="InterPro" id="IPR004637">
    <property type="entry name" value="Dat"/>
</dbReference>
<proteinExistence type="inferred from homology"/>
<keyword evidence="17" id="KW-1185">Reference proteome</keyword>
<dbReference type="EMBL" id="CP031356">
    <property type="protein sequence ID" value="AXK45074.1"/>
    <property type="molecule type" value="Genomic_DNA"/>
</dbReference>
<dbReference type="InterPro" id="IPR015422">
    <property type="entry name" value="PyrdxlP-dep_Trfase_small"/>
</dbReference>
<evidence type="ECO:0000256" key="9">
    <source>
        <dbReference type="ARBA" id="ARBA00022898"/>
    </source>
</evidence>
<evidence type="ECO:0000256" key="14">
    <source>
        <dbReference type="RuleBase" id="RU003560"/>
    </source>
</evidence>
<name>A0A345YMC2_9MICO</name>
<evidence type="ECO:0000313" key="15">
    <source>
        <dbReference type="EMBL" id="AXK45074.1"/>
    </source>
</evidence>
<evidence type="ECO:0000256" key="1">
    <source>
        <dbReference type="ARBA" id="ARBA00001933"/>
    </source>
</evidence>
<comment type="similarity">
    <text evidence="4 14">Belongs to the class-III pyridoxal-phosphate-dependent aminotransferase family.</text>
</comment>
<dbReference type="InterPro" id="IPR005814">
    <property type="entry name" value="Aminotrans_3"/>
</dbReference>
<evidence type="ECO:0000256" key="11">
    <source>
        <dbReference type="ARBA" id="ARBA00030665"/>
    </source>
</evidence>
<dbReference type="InterPro" id="IPR015424">
    <property type="entry name" value="PyrdxlP-dep_Trfase"/>
</dbReference>
<dbReference type="PIRSF" id="PIRSF000521">
    <property type="entry name" value="Transaminase_4ab_Lys_Orn"/>
    <property type="match status" value="1"/>
</dbReference>
<dbReference type="OrthoDB" id="9801052at2"/>
<evidence type="ECO:0000256" key="10">
    <source>
        <dbReference type="ARBA" id="ARBA00029744"/>
    </source>
</evidence>
<comment type="catalytic activity">
    <reaction evidence="13">
        <text>L-2,4-diaminobutanoate + 2-oxoglutarate = L-aspartate 4-semialdehyde + L-glutamate</text>
        <dbReference type="Rhea" id="RHEA:11160"/>
        <dbReference type="ChEBI" id="CHEBI:16810"/>
        <dbReference type="ChEBI" id="CHEBI:29985"/>
        <dbReference type="ChEBI" id="CHEBI:58761"/>
        <dbReference type="ChEBI" id="CHEBI:537519"/>
        <dbReference type="EC" id="2.6.1.76"/>
    </reaction>
</comment>
<reference evidence="16 18" key="2">
    <citation type="submission" date="2018-08" db="EMBL/GenBank/DDBJ databases">
        <title>Brachybacterium saurashtrense DSM 23186.</title>
        <authorList>
            <person name="Li Y."/>
        </authorList>
    </citation>
    <scope>NUCLEOTIDE SEQUENCE [LARGE SCALE GENOMIC DNA]</scope>
    <source>
        <strain evidence="16 18">DSM 23186</strain>
    </source>
</reference>
<keyword evidence="7 16" id="KW-0032">Aminotransferase</keyword>
<comment type="function">
    <text evidence="2">Catalyzes reversively the conversion of L-aspartate beta-semialdehyde (ASA) to L-2,4-diaminobutyrate (DABA) by transamination with L-glutamate.</text>
</comment>
<evidence type="ECO:0000313" key="16">
    <source>
        <dbReference type="EMBL" id="RRR21758.1"/>
    </source>
</evidence>
<dbReference type="RefSeq" id="WP_115412826.1">
    <property type="nucleotide sequence ID" value="NZ_CP031356.1"/>
</dbReference>
<keyword evidence="9 14" id="KW-0663">Pyridoxal phosphate</keyword>
<dbReference type="Proteomes" id="UP000282185">
    <property type="component" value="Unassembled WGS sequence"/>
</dbReference>